<evidence type="ECO:0000313" key="2">
    <source>
        <dbReference type="EMBL" id="EQA38644.1"/>
    </source>
</evidence>
<comment type="caution">
    <text evidence="2">The sequence shown here is derived from an EMBL/GenBank/DDBJ whole genome shotgun (WGS) entry which is preliminary data.</text>
</comment>
<dbReference type="Proteomes" id="UP000018719">
    <property type="component" value="Unassembled WGS sequence"/>
</dbReference>
<dbReference type="STRING" id="1049790.LEP1GSC047_2221"/>
<keyword evidence="1" id="KW-0812">Transmembrane</keyword>
<sequence length="56" mass="6346">MLILETIFDEKGPNVRQKFFSIGGFSSFALCVFSVSVSRVSIMLTIDDELLRVKFN</sequence>
<dbReference type="EMBL" id="AHMM02000006">
    <property type="protein sequence ID" value="EQA38644.1"/>
    <property type="molecule type" value="Genomic_DNA"/>
</dbReference>
<keyword evidence="1" id="KW-0472">Membrane</keyword>
<proteinExistence type="predicted"/>
<accession>V6I055</accession>
<reference evidence="2 3" key="1">
    <citation type="submission" date="2013-05" db="EMBL/GenBank/DDBJ databases">
        <authorList>
            <person name="Harkins D.M."/>
            <person name="Durkin A.S."/>
            <person name="Brinkac L.M."/>
            <person name="Haft D.H."/>
            <person name="Selengut J.D."/>
            <person name="Sanka R."/>
            <person name="DePew J."/>
            <person name="Purushe J."/>
            <person name="Hartskeerl R.A."/>
            <person name="Ahmed A."/>
            <person name="van der Linden H."/>
            <person name="Goris M.G.A."/>
            <person name="Vinetz J.M."/>
            <person name="Sutton G.G."/>
            <person name="Nierman W.C."/>
            <person name="Fouts D.E."/>
        </authorList>
    </citation>
    <scope>NUCLEOTIDE SEQUENCE [LARGE SCALE GENOMIC DNA]</scope>
    <source>
        <strain evidence="2 3">10</strain>
    </source>
</reference>
<protein>
    <submittedName>
        <fullName evidence="2">Uncharacterized protein</fullName>
    </submittedName>
</protein>
<organism evidence="2 3">
    <name type="scientific">Leptospira inadai serovar Lyme str. 10</name>
    <dbReference type="NCBI Taxonomy" id="1049790"/>
    <lineage>
        <taxon>Bacteria</taxon>
        <taxon>Pseudomonadati</taxon>
        <taxon>Spirochaetota</taxon>
        <taxon>Spirochaetia</taxon>
        <taxon>Leptospirales</taxon>
        <taxon>Leptospiraceae</taxon>
        <taxon>Leptospira</taxon>
    </lineage>
</organism>
<evidence type="ECO:0000256" key="1">
    <source>
        <dbReference type="SAM" id="Phobius"/>
    </source>
</evidence>
<feature type="transmembrane region" description="Helical" evidence="1">
    <location>
        <begin position="20"/>
        <end position="46"/>
    </location>
</feature>
<keyword evidence="1" id="KW-1133">Transmembrane helix</keyword>
<dbReference type="AlphaFoldDB" id="V6I055"/>
<name>V6I055_9LEPT</name>
<evidence type="ECO:0000313" key="3">
    <source>
        <dbReference type="Proteomes" id="UP000018719"/>
    </source>
</evidence>
<gene>
    <name evidence="2" type="ORF">LEP1GSC047_2221</name>
</gene>